<evidence type="ECO:0000313" key="1">
    <source>
        <dbReference type="EMBL" id="MBA4631046.1"/>
    </source>
</evidence>
<dbReference type="EMBL" id="GISG01076277">
    <property type="protein sequence ID" value="MBA4631046.1"/>
    <property type="molecule type" value="Transcribed_RNA"/>
</dbReference>
<organism evidence="1">
    <name type="scientific">Opuntia streptacantha</name>
    <name type="common">Prickly pear cactus</name>
    <name type="synonym">Opuntia cardona</name>
    <dbReference type="NCBI Taxonomy" id="393608"/>
    <lineage>
        <taxon>Eukaryota</taxon>
        <taxon>Viridiplantae</taxon>
        <taxon>Streptophyta</taxon>
        <taxon>Embryophyta</taxon>
        <taxon>Tracheophyta</taxon>
        <taxon>Spermatophyta</taxon>
        <taxon>Magnoliopsida</taxon>
        <taxon>eudicotyledons</taxon>
        <taxon>Gunneridae</taxon>
        <taxon>Pentapetalae</taxon>
        <taxon>Caryophyllales</taxon>
        <taxon>Cactineae</taxon>
        <taxon>Cactaceae</taxon>
        <taxon>Opuntioideae</taxon>
        <taxon>Opuntia</taxon>
    </lineage>
</organism>
<reference evidence="1" key="1">
    <citation type="journal article" date="2013" name="J. Plant Res.">
        <title>Effect of fungi and light on seed germination of three Opuntia species from semiarid lands of central Mexico.</title>
        <authorList>
            <person name="Delgado-Sanchez P."/>
            <person name="Jimenez-Bremont J.F."/>
            <person name="Guerrero-Gonzalez Mde L."/>
            <person name="Flores J."/>
        </authorList>
    </citation>
    <scope>NUCLEOTIDE SEQUENCE</scope>
    <source>
        <tissue evidence="1">Cladode</tissue>
    </source>
</reference>
<name>A0A7C9D1B5_OPUST</name>
<reference evidence="1" key="2">
    <citation type="submission" date="2020-07" db="EMBL/GenBank/DDBJ databases">
        <authorList>
            <person name="Vera ALvarez R."/>
            <person name="Arias-Moreno D.M."/>
            <person name="Jimenez-Jacinto V."/>
            <person name="Jimenez-Bremont J.F."/>
            <person name="Swaminathan K."/>
            <person name="Moose S.P."/>
            <person name="Guerrero-Gonzalez M.L."/>
            <person name="Marino-Ramirez L."/>
            <person name="Landsman D."/>
            <person name="Rodriguez-Kessler M."/>
            <person name="Delgado-Sanchez P."/>
        </authorList>
    </citation>
    <scope>NUCLEOTIDE SEQUENCE</scope>
    <source>
        <tissue evidence="1">Cladode</tissue>
    </source>
</reference>
<accession>A0A7C9D1B5</accession>
<dbReference type="AlphaFoldDB" id="A0A7C9D1B5"/>
<proteinExistence type="predicted"/>
<protein>
    <submittedName>
        <fullName evidence="1">Uncharacterized protein</fullName>
    </submittedName>
</protein>
<sequence>MSPIPQHVDITVMAIDWCSSRQFSDIYALIGPNKPCEAPKRNLVTIAIQKFTLKPKRVLKMTTANVPTIITGLRPYLSAMIPQATDVSALPSIKADPTRPP</sequence>